<organism evidence="1">
    <name type="scientific">Tetraselmis virus 1</name>
    <dbReference type="NCBI Taxonomy" id="2060617"/>
    <lineage>
        <taxon>Viruses</taxon>
        <taxon>Varidnaviria</taxon>
        <taxon>Bamfordvirae</taxon>
        <taxon>Nucleocytoviricota</taxon>
        <taxon>Megaviricetes</taxon>
        <taxon>Imitervirales</taxon>
        <taxon>Allomimiviridae</taxon>
        <taxon>Oceanusvirus</taxon>
        <taxon>Oceanusvirus kaneohense</taxon>
    </lineage>
</organism>
<accession>A0A2P0VN80</accession>
<protein>
    <submittedName>
        <fullName evidence="1">Uncharacterized protein</fullName>
    </submittedName>
</protein>
<evidence type="ECO:0000313" key="1">
    <source>
        <dbReference type="EMBL" id="AUF82351.1"/>
    </source>
</evidence>
<dbReference type="EMBL" id="KY322437">
    <property type="protein sequence ID" value="AUF82351.1"/>
    <property type="molecule type" value="Genomic_DNA"/>
</dbReference>
<name>A0A2P0VN80_9VIRU</name>
<gene>
    <name evidence="1" type="ORF">TetV_259</name>
</gene>
<keyword evidence="2" id="KW-1185">Reference proteome</keyword>
<dbReference type="Proteomes" id="UP000244773">
    <property type="component" value="Segment"/>
</dbReference>
<reference evidence="1" key="1">
    <citation type="journal article" date="2018" name="Virology">
        <title>A giant virus infecting green algae encodes key fermentation genes.</title>
        <authorList>
            <person name="Schvarcz C.R."/>
            <person name="Steward G.F."/>
        </authorList>
    </citation>
    <scope>NUCLEOTIDE SEQUENCE [LARGE SCALE GENOMIC DNA]</scope>
</reference>
<evidence type="ECO:0000313" key="2">
    <source>
        <dbReference type="Proteomes" id="UP000244773"/>
    </source>
</evidence>
<proteinExistence type="predicted"/>
<sequence>MAPKKVVKKKATNNSSIDAKKEAYKDLGKIREWQKRLIENYSVPQDIVAYIGKENDDYIPYINSSELKTSNFEQFRELHEYYAMNIQSWLSDQSDIEGILQTILLLIMESTQNTNSISCPNFFLLRSVYSNDRVSKIPNIAKLFESKGKKLNDGRILTTKAAGKSEKEFFDNIYAFCRSQVCISKAIAATVKPQIIQERSVLYQHCRQYLQDTQQYIEDQIRNIDNVYIKAYKGRISDLETKDKIDQIISSTNKKVDQSSSPSYVSPIVSKLDKKSNKEQLMKSSGLIWRHYKYNSLNTKVSDKGELTKIADHYRNLNNSLLKDTRLTDLYKTQYRGLLQYIVERILKMCVMYLYCPLIKDVSETLKTIPEIYEDILQYSESIVDILIITPNVKNITYYRSLVIIYFVVHYFESVTSNYLVDFADIGKEPIDSLSNPHVVDDNDEICETLAEIANKDYDIYLESTKSKEKMRTESLSVRSDRQFINSTESQVTSPLMTSSIISDINDRFVSFKDSENVKAVQSRYKALRENGTELFNLIKDFDILYEFMLSSCKTHLDLCGTPTLLIEKLTPSTYISSTFVSFYEKVGKNILGSLVSKDIIPENAVSIGLSTFCFNLLQRKHANKYFITSLQEPKTKYIQFYSNIFKTFSFTNKFYIDQEIKTKSLNKYNIYGVINDFIHPSWLNNNKSTVSIFSILCDIYRTQPIANKDFDTFYKEAQTKYMKEQEKASVGAKDFTEEYRMDQLLPYTEQRFSIYTMLSSRPGFNTRENPEIDLDKYFMSNAKVLKKAYQNNESIKEAMKEIIQNVYPKDSPLYNFYVWTVDLYIGNLEQHDITFPFHLYDWDYLLMDKSPPDVGDQMTQYSKKISVIDQIGDTLYYSSCKMNCNAGITDRQLDQCNVNYKSKCEVPFTNSYDLKNQNETQKISKDMMVNQSIYYRQGNMMLSYGGSGVGKTTLFFGQKAADIEGLIANIYSGLESKYPFKNDPKIVKLYGYEIYRKKANTNVSENLKYYAIEPSSGMKGFNPAIAESGIVRSFNKQGSNKLTPLCDNSSTLADVDGKTIIETVSKMDANFYSDRMKNVDNEGKPIEPRIRPTVNNPESSRSVMVYIILISYGDIHIPIVLVDLPGYEIIEDKTDSEGINKTIQESMNYMTDSSNTDFINLLIPIENVDYLSMKTSAFVIANTKGANPTKLNSLKSMCFSPSKQPQLIDNAASLTTHNYLQFVIGKMLLAYGASQRKDLAEDDRQAITFKLFDSDNNTWISNILSRQPKTWSALAAVLKYNLAEYYIWLQKDQRFFLDLYSSKFKQISNLSIK</sequence>